<reference evidence="2 3" key="1">
    <citation type="submission" date="2024-02" db="EMBL/GenBank/DDBJ databases">
        <authorList>
            <person name="Chen Y."/>
            <person name="Shah S."/>
            <person name="Dougan E. K."/>
            <person name="Thang M."/>
            <person name="Chan C."/>
        </authorList>
    </citation>
    <scope>NUCLEOTIDE SEQUENCE [LARGE SCALE GENOMIC DNA]</scope>
</reference>
<comment type="caution">
    <text evidence="2">The sequence shown here is derived from an EMBL/GenBank/DDBJ whole genome shotgun (WGS) entry which is preliminary data.</text>
</comment>
<name>A0ABP0MSS3_9DINO</name>
<keyword evidence="3" id="KW-1185">Reference proteome</keyword>
<evidence type="ECO:0000313" key="2">
    <source>
        <dbReference type="EMBL" id="CAK9053872.1"/>
    </source>
</evidence>
<keyword evidence="1" id="KW-0472">Membrane</keyword>
<organism evidence="2 3">
    <name type="scientific">Durusdinium trenchii</name>
    <dbReference type="NCBI Taxonomy" id="1381693"/>
    <lineage>
        <taxon>Eukaryota</taxon>
        <taxon>Sar</taxon>
        <taxon>Alveolata</taxon>
        <taxon>Dinophyceae</taxon>
        <taxon>Suessiales</taxon>
        <taxon>Symbiodiniaceae</taxon>
        <taxon>Durusdinium</taxon>
    </lineage>
</organism>
<sequence>MAVELEVMGSNSGHVLGVYDRAIPNFEMWRGAFLVGDSVFAYIFIVDVLVRVSVLRRKFFTVCRFGDELAPAFFAVSAASVRPAETEGKDGTLAVGSYTKMEDIDHVCFGLSLIWTGQPISSLLPHVAFCDIVICFGYQRFECDPKFHTDTCGDAHSVMLLLDTRGKLTKFVGIVGGHWIIASKDSASSNAWAYVMWMTDDDVFSMCFPLQGAVFGDVSPRHQCGG</sequence>
<dbReference type="Proteomes" id="UP001642484">
    <property type="component" value="Unassembled WGS sequence"/>
</dbReference>
<evidence type="ECO:0000256" key="1">
    <source>
        <dbReference type="SAM" id="Phobius"/>
    </source>
</evidence>
<feature type="transmembrane region" description="Helical" evidence="1">
    <location>
        <begin position="28"/>
        <end position="50"/>
    </location>
</feature>
<keyword evidence="1" id="KW-1133">Transmembrane helix</keyword>
<proteinExistence type="predicted"/>
<evidence type="ECO:0000313" key="3">
    <source>
        <dbReference type="Proteomes" id="UP001642484"/>
    </source>
</evidence>
<protein>
    <submittedName>
        <fullName evidence="2">Uncharacterized protein</fullName>
    </submittedName>
</protein>
<dbReference type="EMBL" id="CAXAMN010019224">
    <property type="protein sequence ID" value="CAK9053872.1"/>
    <property type="molecule type" value="Genomic_DNA"/>
</dbReference>
<gene>
    <name evidence="2" type="ORF">CCMP2556_LOCUS27009</name>
</gene>
<accession>A0ABP0MSS3</accession>
<keyword evidence="1" id="KW-0812">Transmembrane</keyword>